<dbReference type="GO" id="GO:0060213">
    <property type="term" value="P:positive regulation of nuclear-transcribed mRNA poly(A) tail shortening"/>
    <property type="evidence" value="ECO:0007669"/>
    <property type="project" value="EnsemblFungi"/>
</dbReference>
<dbReference type="GO" id="GO:0006368">
    <property type="term" value="P:transcription elongation by RNA polymerase II"/>
    <property type="evidence" value="ECO:0007669"/>
    <property type="project" value="EnsemblFungi"/>
</dbReference>
<dbReference type="InterPro" id="IPR005576">
    <property type="entry name" value="Rpb7-like_N"/>
</dbReference>
<evidence type="ECO:0000256" key="6">
    <source>
        <dbReference type="RuleBase" id="RU369086"/>
    </source>
</evidence>
<dbReference type="GO" id="GO:0003968">
    <property type="term" value="F:RNA-directed RNA polymerase activity"/>
    <property type="evidence" value="ECO:0007669"/>
    <property type="project" value="EnsemblFungi"/>
</dbReference>
<dbReference type="GO" id="GO:0031369">
    <property type="term" value="F:translation initiation factor binding"/>
    <property type="evidence" value="ECO:0007669"/>
    <property type="project" value="EnsemblFungi"/>
</dbReference>
<dbReference type="EMBL" id="LXFE01000505">
    <property type="protein sequence ID" value="OLL25098.1"/>
    <property type="molecule type" value="Genomic_DNA"/>
</dbReference>
<dbReference type="GO" id="GO:0010590">
    <property type="term" value="P:regulation of septum digestion after cytokinesis"/>
    <property type="evidence" value="ECO:0007669"/>
    <property type="project" value="EnsemblFungi"/>
</dbReference>
<dbReference type="GO" id="GO:0003697">
    <property type="term" value="F:single-stranded DNA binding"/>
    <property type="evidence" value="ECO:0007669"/>
    <property type="project" value="EnsemblFungi"/>
</dbReference>
<keyword evidence="9" id="KW-1185">Reference proteome</keyword>
<dbReference type="GO" id="GO:0000932">
    <property type="term" value="C:P-body"/>
    <property type="evidence" value="ECO:0007669"/>
    <property type="project" value="EnsemblFungi"/>
</dbReference>
<dbReference type="InterPro" id="IPR036898">
    <property type="entry name" value="RNA_pol_Rpb7-like_N_sf"/>
</dbReference>
<sequence length="183" mass="20156">MFFLVNHPLSPFLPPQKDLTRTIALHPSCFGPRLRDFLKIRLLAEVEGTCTGQHGYIVCVLDSNKIEIGAGKIVPGTGMAEFSVLYKAVLFKPFKGEVVDATVQIVNKMGFFADVGPMRVFVSVHSLPSDMKWEPSSNPPSYASDDQIIEKGAKVRLRIIGTRTDATEIFAIASIKEDYLGVI</sequence>
<dbReference type="CDD" id="cd04462">
    <property type="entry name" value="S1_RNAPII_Rpb7"/>
    <property type="match status" value="1"/>
</dbReference>
<dbReference type="PROSITE" id="PS50126">
    <property type="entry name" value="S1"/>
    <property type="match status" value="1"/>
</dbReference>
<dbReference type="SUPFAM" id="SSF88798">
    <property type="entry name" value="N-terminal, heterodimerisation domain of RBP7 (RpoE)"/>
    <property type="match status" value="1"/>
</dbReference>
<comment type="subcellular location">
    <subcellularLocation>
        <location evidence="1 6">Nucleus</location>
    </subcellularLocation>
</comment>
<dbReference type="GO" id="GO:0045948">
    <property type="term" value="P:positive regulation of translational initiation"/>
    <property type="evidence" value="ECO:0007669"/>
    <property type="project" value="EnsemblFungi"/>
</dbReference>
<dbReference type="STRING" id="1198029.A0A1U7LR44"/>
<dbReference type="Pfam" id="PF03876">
    <property type="entry name" value="SHS2_Rpb7-N"/>
    <property type="match status" value="1"/>
</dbReference>
<dbReference type="PANTHER" id="PTHR12709">
    <property type="entry name" value="DNA-DIRECTED RNA POLYMERASE II, III"/>
    <property type="match status" value="1"/>
</dbReference>
<dbReference type="CDD" id="cd04329">
    <property type="entry name" value="RNAP_II_Rpb7_N"/>
    <property type="match status" value="1"/>
</dbReference>
<proteinExistence type="inferred from homology"/>
<dbReference type="Proteomes" id="UP000186594">
    <property type="component" value="Unassembled WGS sequence"/>
</dbReference>
<dbReference type="InterPro" id="IPR003029">
    <property type="entry name" value="S1_domain"/>
</dbReference>
<comment type="caution">
    <text evidence="8">The sequence shown here is derived from an EMBL/GenBank/DDBJ whole genome shotgun (WGS) entry which is preliminary data.</text>
</comment>
<dbReference type="OMA" id="TMRQPGL"/>
<evidence type="ECO:0000259" key="7">
    <source>
        <dbReference type="PROSITE" id="PS50126"/>
    </source>
</evidence>
<evidence type="ECO:0000256" key="4">
    <source>
        <dbReference type="ARBA" id="ARBA00023163"/>
    </source>
</evidence>
<organism evidence="8 9">
    <name type="scientific">Neolecta irregularis (strain DAH-3)</name>
    <dbReference type="NCBI Taxonomy" id="1198029"/>
    <lineage>
        <taxon>Eukaryota</taxon>
        <taxon>Fungi</taxon>
        <taxon>Dikarya</taxon>
        <taxon>Ascomycota</taxon>
        <taxon>Taphrinomycotina</taxon>
        <taxon>Neolectales</taxon>
        <taxon>Neolectaceae</taxon>
        <taxon>Neolecta</taxon>
    </lineage>
</organism>
<accession>A0A1U7LR44</accession>
<evidence type="ECO:0000313" key="9">
    <source>
        <dbReference type="Proteomes" id="UP000186594"/>
    </source>
</evidence>
<dbReference type="InterPro" id="IPR012340">
    <property type="entry name" value="NA-bd_OB-fold"/>
</dbReference>
<evidence type="ECO:0000256" key="5">
    <source>
        <dbReference type="ARBA" id="ARBA00023242"/>
    </source>
</evidence>
<dbReference type="Pfam" id="PF00575">
    <property type="entry name" value="S1"/>
    <property type="match status" value="1"/>
</dbReference>
<dbReference type="GO" id="GO:0000956">
    <property type="term" value="P:nuclear-transcribed mRNA catabolic process"/>
    <property type="evidence" value="ECO:0007669"/>
    <property type="project" value="EnsemblFungi"/>
</dbReference>
<dbReference type="PANTHER" id="PTHR12709:SF4">
    <property type="entry name" value="DNA-DIRECTED RNA POLYMERASE II SUBUNIT RPB7"/>
    <property type="match status" value="1"/>
</dbReference>
<keyword evidence="4 6" id="KW-0804">Transcription</keyword>
<dbReference type="AlphaFoldDB" id="A0A1U7LR44"/>
<feature type="domain" description="S1 motif" evidence="7">
    <location>
        <begin position="96"/>
        <end position="176"/>
    </location>
</feature>
<keyword evidence="3 6" id="KW-0240">DNA-directed RNA polymerase</keyword>
<reference evidence="8 9" key="1">
    <citation type="submission" date="2016-04" db="EMBL/GenBank/DDBJ databases">
        <title>Evolutionary innovation and constraint leading to complex multicellularity in the Ascomycota.</title>
        <authorList>
            <person name="Cisse O."/>
            <person name="Nguyen A."/>
            <person name="Hewitt D.A."/>
            <person name="Jedd G."/>
            <person name="Stajich J.E."/>
        </authorList>
    </citation>
    <scope>NUCLEOTIDE SEQUENCE [LARGE SCALE GENOMIC DNA]</scope>
    <source>
        <strain evidence="8 9">DAH-3</strain>
    </source>
</reference>
<dbReference type="Gene3D" id="3.30.1490.120">
    <property type="entry name" value="RNA polymerase Rpb7-like, N-terminal domain"/>
    <property type="match status" value="1"/>
</dbReference>
<dbReference type="GO" id="GO:0006367">
    <property type="term" value="P:transcription initiation at RNA polymerase II promoter"/>
    <property type="evidence" value="ECO:0007669"/>
    <property type="project" value="EnsemblFungi"/>
</dbReference>
<name>A0A1U7LR44_NEOID</name>
<evidence type="ECO:0000256" key="2">
    <source>
        <dbReference type="ARBA" id="ARBA00009307"/>
    </source>
</evidence>
<keyword evidence="5 6" id="KW-0539">Nucleus</keyword>
<dbReference type="GO" id="GO:1990328">
    <property type="term" value="C:RPB4-RPB7 complex"/>
    <property type="evidence" value="ECO:0007669"/>
    <property type="project" value="EnsemblFungi"/>
</dbReference>
<dbReference type="GO" id="GO:0003727">
    <property type="term" value="F:single-stranded RNA binding"/>
    <property type="evidence" value="ECO:0007669"/>
    <property type="project" value="EnsemblFungi"/>
</dbReference>
<comment type="function">
    <text evidence="6">DNA-dependent RNA polymerase which catalyzes the transcription of DNA into RNA using the four ribonucleoside triphosphates as substrates.</text>
</comment>
<evidence type="ECO:0000313" key="8">
    <source>
        <dbReference type="EMBL" id="OLL25098.1"/>
    </source>
</evidence>
<evidence type="ECO:0000256" key="3">
    <source>
        <dbReference type="ARBA" id="ARBA00022478"/>
    </source>
</evidence>
<dbReference type="InterPro" id="IPR045113">
    <property type="entry name" value="Rpb7-like"/>
</dbReference>
<dbReference type="FunFam" id="2.40.50.140:FF:000043">
    <property type="entry name" value="DNA-directed RNA polymerase II subunit RPB7"/>
    <property type="match status" value="1"/>
</dbReference>
<gene>
    <name evidence="8" type="ORF">NEOLI_004201</name>
</gene>
<dbReference type="OrthoDB" id="1162399at2759"/>
<dbReference type="Gene3D" id="2.40.50.140">
    <property type="entry name" value="Nucleic acid-binding proteins"/>
    <property type="match status" value="1"/>
</dbReference>
<protein>
    <recommendedName>
        <fullName evidence="6">DNA-directed RNA polymerase subunit</fullName>
    </recommendedName>
</protein>
<dbReference type="SUPFAM" id="SSF50249">
    <property type="entry name" value="Nucleic acid-binding proteins"/>
    <property type="match status" value="1"/>
</dbReference>
<comment type="similarity">
    <text evidence="2">Belongs to the eukaryotic RPB7/RPC8 RNA polymerase subunit family.</text>
</comment>
<evidence type="ECO:0000256" key="1">
    <source>
        <dbReference type="ARBA" id="ARBA00004123"/>
    </source>
</evidence>
<dbReference type="FunFam" id="3.30.1490.120:FF:000001">
    <property type="entry name" value="DNA-directed RNA polymerase II subunit RPB7"/>
    <property type="match status" value="1"/>
</dbReference>
<dbReference type="GO" id="GO:0005665">
    <property type="term" value="C:RNA polymerase II, core complex"/>
    <property type="evidence" value="ECO:0007669"/>
    <property type="project" value="EnsemblFungi"/>
</dbReference>